<proteinExistence type="inferred from homology"/>
<dbReference type="Proteomes" id="UP000829720">
    <property type="component" value="Unassembled WGS sequence"/>
</dbReference>
<comment type="similarity">
    <text evidence="1">Belongs to the PACS family.</text>
</comment>
<evidence type="ECO:0000259" key="4">
    <source>
        <dbReference type="Pfam" id="PF10254"/>
    </source>
</evidence>
<feature type="compositionally biased region" description="Polar residues" evidence="3">
    <location>
        <begin position="477"/>
        <end position="502"/>
    </location>
</feature>
<keyword evidence="7" id="KW-1185">Reference proteome</keyword>
<feature type="region of interest" description="Disordered" evidence="3">
    <location>
        <begin position="742"/>
        <end position="783"/>
    </location>
</feature>
<comment type="caution">
    <text evidence="6">The sequence shown here is derived from an EMBL/GenBank/DDBJ whole genome shotgun (WGS) entry which is preliminary data.</text>
</comment>
<reference evidence="6" key="1">
    <citation type="submission" date="2021-01" db="EMBL/GenBank/DDBJ databases">
        <authorList>
            <person name="Zahm M."/>
            <person name="Roques C."/>
            <person name="Cabau C."/>
            <person name="Klopp C."/>
            <person name="Donnadieu C."/>
            <person name="Jouanno E."/>
            <person name="Lampietro C."/>
            <person name="Louis A."/>
            <person name="Herpin A."/>
            <person name="Echchiki A."/>
            <person name="Berthelot C."/>
            <person name="Parey E."/>
            <person name="Roest-Crollius H."/>
            <person name="Braasch I."/>
            <person name="Postlethwait J."/>
            <person name="Bobe J."/>
            <person name="Montfort J."/>
            <person name="Bouchez O."/>
            <person name="Begum T."/>
            <person name="Mejri S."/>
            <person name="Adams A."/>
            <person name="Chen W.-J."/>
            <person name="Guiguen Y."/>
        </authorList>
    </citation>
    <scope>NUCLEOTIDE SEQUENCE</scope>
    <source>
        <tissue evidence="6">Blood</tissue>
    </source>
</reference>
<dbReference type="GO" id="GO:0044325">
    <property type="term" value="F:transmembrane transporter binding"/>
    <property type="evidence" value="ECO:0007669"/>
    <property type="project" value="TreeGrafter"/>
</dbReference>
<dbReference type="GO" id="GO:0072659">
    <property type="term" value="P:protein localization to plasma membrane"/>
    <property type="evidence" value="ECO:0007669"/>
    <property type="project" value="TreeGrafter"/>
</dbReference>
<feature type="region of interest" description="Disordered" evidence="3">
    <location>
        <begin position="212"/>
        <end position="278"/>
    </location>
</feature>
<evidence type="ECO:0000256" key="2">
    <source>
        <dbReference type="ARBA" id="ARBA00022553"/>
    </source>
</evidence>
<organism evidence="6 7">
    <name type="scientific">Albula goreensis</name>
    <dbReference type="NCBI Taxonomy" id="1534307"/>
    <lineage>
        <taxon>Eukaryota</taxon>
        <taxon>Metazoa</taxon>
        <taxon>Chordata</taxon>
        <taxon>Craniata</taxon>
        <taxon>Vertebrata</taxon>
        <taxon>Euteleostomi</taxon>
        <taxon>Actinopterygii</taxon>
        <taxon>Neopterygii</taxon>
        <taxon>Teleostei</taxon>
        <taxon>Albuliformes</taxon>
        <taxon>Albulidae</taxon>
        <taxon>Albula</taxon>
    </lineage>
</organism>
<dbReference type="AlphaFoldDB" id="A0A8T3DEM3"/>
<dbReference type="Pfam" id="PF10254">
    <property type="entry name" value="Pacs-1"/>
    <property type="match status" value="1"/>
</dbReference>
<dbReference type="EMBL" id="JAERUA010000010">
    <property type="protein sequence ID" value="KAI1894646.1"/>
    <property type="molecule type" value="Genomic_DNA"/>
</dbReference>
<protein>
    <recommendedName>
        <fullName evidence="8">Phosphofurin acidic cluster sorting protein 2-like</fullName>
    </recommendedName>
</protein>
<evidence type="ECO:0008006" key="8">
    <source>
        <dbReference type="Google" id="ProtNLM"/>
    </source>
</evidence>
<dbReference type="Pfam" id="PF25332">
    <property type="entry name" value="C2_PACS_N"/>
    <property type="match status" value="1"/>
</dbReference>
<feature type="region of interest" description="Disordered" evidence="3">
    <location>
        <begin position="449"/>
        <end position="502"/>
    </location>
</feature>
<sequence>MMAAATERGGVRAAFLNPGSGGGGGPTLTAAPVGPGAGAGAVGLGSGGPVPVPMNLFATWEIDRSSPSCVPRLCSLTLKKLIVLKELDKDLNSVVIAVKIQGSKRVLRSNEYILPPSGLMETDLELTFSLQYPHFLKRDANRLQILLQRRKRYKNRTILGYKTLALGVINMAEVLQHPTDGGQILGLHSNVKEAPVRAAEISVFSLSSQPIDHEDNSLQAGPKTKTSDRSPDIDNYSEEDDDSYSSEQEASDDAVHGQDLYYEEDEVRKPKKSRRKMIRTTSMIRQPNIKQKFVALLKRFKVSDEVLDSDPVDQTQEVEEDLDLLYDSLEVYNQSDSGPEMEDNESVLSTPKPKLKPFFEGMSHSSSQTEIGSLNSQKSQPKDNTCCNVTFQSTEKNRLPGARFPHDAAMDVSPGDMEEDDTGTGDSSSGWDVSTDRLAASVGKLCKMESQNHLSPRAESKLHRPARSSSLKDRQNSRAQSERASSIDSENSPDSRYSTQLPRKSVYDQLNQILISDERLPESIILINTTDWQGQYLSEILHEQDQPIVSTCSPADVQAAFNTIVTRIQRFCNCNAQTPPTMKVAVAGDQSYLSTILRFFVEQLANKTPDWLSYIRFLVIPIGSHPLAKYVASFDSRFNSIFMDTAWRETFCRTEPPSSDSIDIAGRIIQYLSGANVSHHFPISEAMLTYKQKRKRSLYFDFYISPDEDSCQKFVPFIGVVKVGIVEHSLTTSVDSDDAIGGSMGMLASPSPQGPPCGKEVSGTPPQSPSVSTTHSGAGSPCTGGEVMGLQVDYWAWQGTEKRKEGEKRDVGLKNTLKSNFRFLQVSRIPPGGELTPPPSMAMTVITKEKNKKVIFLSKKPKEKELDSKSQVIDGISRLICTAKHQHTMLRVSIDGVEWNDVKFFQLAAQWPTHVKHFPVGIFGYTKQA</sequence>
<feature type="compositionally biased region" description="Basic residues" evidence="3">
    <location>
        <begin position="269"/>
        <end position="278"/>
    </location>
</feature>
<evidence type="ECO:0000256" key="3">
    <source>
        <dbReference type="SAM" id="MobiDB-lite"/>
    </source>
</evidence>
<dbReference type="OrthoDB" id="28829at2759"/>
<accession>A0A8T3DEM3</accession>
<dbReference type="InterPro" id="IPR057541">
    <property type="entry name" value="PACS1/2_N"/>
</dbReference>
<feature type="compositionally biased region" description="Acidic residues" evidence="3">
    <location>
        <begin position="235"/>
        <end position="252"/>
    </location>
</feature>
<gene>
    <name evidence="6" type="ORF">AGOR_G00117900</name>
</gene>
<feature type="region of interest" description="Disordered" evidence="3">
    <location>
        <begin position="397"/>
        <end position="433"/>
    </location>
</feature>
<dbReference type="PANTHER" id="PTHR13280">
    <property type="entry name" value="PHOSPHOFURIN ACIDIC CLUSTER SORTING PROTEIN"/>
    <property type="match status" value="1"/>
</dbReference>
<evidence type="ECO:0000256" key="1">
    <source>
        <dbReference type="ARBA" id="ARBA00008590"/>
    </source>
</evidence>
<feature type="compositionally biased region" description="Polar residues" evidence="3">
    <location>
        <begin position="363"/>
        <end position="385"/>
    </location>
</feature>
<feature type="domain" description="Phosphofurin acidic cluster sorting protein 1/2 N-terminal C2" evidence="5">
    <location>
        <begin position="52"/>
        <end position="182"/>
    </location>
</feature>
<feature type="domain" description="Phosphofurin acidic cluster sorting protein 1/2 C-terminal" evidence="4">
    <location>
        <begin position="506"/>
        <end position="925"/>
    </location>
</feature>
<keyword evidence="2" id="KW-0597">Phosphoprotein</keyword>
<name>A0A8T3DEM3_9TELE</name>
<feature type="region of interest" description="Disordered" evidence="3">
    <location>
        <begin position="362"/>
        <end position="385"/>
    </location>
</feature>
<dbReference type="InterPro" id="IPR019381">
    <property type="entry name" value="PACS1/2_C"/>
</dbReference>
<evidence type="ECO:0000259" key="5">
    <source>
        <dbReference type="Pfam" id="PF25332"/>
    </source>
</evidence>
<dbReference type="PANTHER" id="PTHR13280:SF14">
    <property type="entry name" value="PHOSPHOFURIN ACIDIC CLUSTER SORTING PROTEIN 1"/>
    <property type="match status" value="1"/>
</dbReference>
<evidence type="ECO:0000313" key="6">
    <source>
        <dbReference type="EMBL" id="KAI1894646.1"/>
    </source>
</evidence>
<evidence type="ECO:0000313" key="7">
    <source>
        <dbReference type="Proteomes" id="UP000829720"/>
    </source>
</evidence>